<keyword evidence="7" id="KW-0482">Metalloprotease</keyword>
<dbReference type="InterPro" id="IPR018497">
    <property type="entry name" value="Peptidase_M13_C"/>
</dbReference>
<dbReference type="Gene3D" id="3.40.390.10">
    <property type="entry name" value="Collagenase (Catalytic Domain)"/>
    <property type="match status" value="2"/>
</dbReference>
<keyword evidence="12" id="KW-1185">Reference proteome</keyword>
<evidence type="ECO:0008006" key="13">
    <source>
        <dbReference type="Google" id="ProtNLM"/>
    </source>
</evidence>
<dbReference type="PROSITE" id="PS51885">
    <property type="entry name" value="NEPRILYSIN"/>
    <property type="match status" value="1"/>
</dbReference>
<keyword evidence="6" id="KW-0862">Zinc</keyword>
<feature type="domain" description="Peptidase M13 N-terminal" evidence="10">
    <location>
        <begin position="293"/>
        <end position="383"/>
    </location>
</feature>
<dbReference type="Gene3D" id="1.10.1380.10">
    <property type="entry name" value="Neutral endopeptidase , domain2"/>
    <property type="match status" value="1"/>
</dbReference>
<evidence type="ECO:0000256" key="4">
    <source>
        <dbReference type="ARBA" id="ARBA00022723"/>
    </source>
</evidence>
<sequence>MALEIGPITKSSEKFNFKEFRKSIITALIFLAIIFLLYVRNRGFIEKSEVTPSIYEENICKTKECKILGKRMKSIMNPKIDPCDDFYESICGKYPKNNTDEVREYQNDDYNDLSTFIKTFKPVTKSEKIAMTVLKKCMEKSEEHNKIDMSYWNNLQNHSLTDVLIEAAKINPKNTGFLKNIVNMAHNSKTNSKYLYLLITQGLEKNSEMDKLFDEILKKNETLRKSYIVRLDDSVKNSISFIDLQKYVYFLLPEEYRGLKNDGEWYVDINALLVLQEITKMNGVDGIKEIIKKRWKSTILKYLVEPESGKCFEKLTRLFPGTLATIFVKNFVGSKNLQRANELFKELQKVFIEMLEKNNWMDQKLKDVLIQEVLDVKSSIGIPDEHKNQENIDKMYARIGDYENQLYLELVQNLLKMNSEETFLRVSRREEITYQGSTIGFNANYFRKNHRTTIGPFLLNFPYIDRNLPEWNNFATLGYLLGHEIGHAFDAEDFYINPMRKDIAMSTKMKQIFKDRIDCIIEKYDEYQFSDGTFSNGTRTRTEDSADMIGFNLAYRLFKKLNNIEKLPSLEKYTVEQQYFHRLGYLWSSAELNEFAILFSQFDTHSALKFRVNGMMSNSEEFAKAYNCPKNSPMNPEKKCPLFK</sequence>
<keyword evidence="8" id="KW-1133">Transmembrane helix</keyword>
<dbReference type="AlphaFoldDB" id="A0A9P1ICX2"/>
<evidence type="ECO:0000313" key="12">
    <source>
        <dbReference type="Proteomes" id="UP001152747"/>
    </source>
</evidence>
<evidence type="ECO:0000256" key="1">
    <source>
        <dbReference type="ARBA" id="ARBA00001947"/>
    </source>
</evidence>
<dbReference type="SUPFAM" id="SSF55486">
    <property type="entry name" value="Metalloproteases ('zincins'), catalytic domain"/>
    <property type="match status" value="1"/>
</dbReference>
<dbReference type="InterPro" id="IPR000718">
    <property type="entry name" value="Peptidase_M13"/>
</dbReference>
<dbReference type="GO" id="GO:0016485">
    <property type="term" value="P:protein processing"/>
    <property type="evidence" value="ECO:0007669"/>
    <property type="project" value="TreeGrafter"/>
</dbReference>
<comment type="similarity">
    <text evidence="2">Belongs to the peptidase M13 family.</text>
</comment>
<evidence type="ECO:0000256" key="5">
    <source>
        <dbReference type="ARBA" id="ARBA00022801"/>
    </source>
</evidence>
<feature type="domain" description="Peptidase M13 C-terminal" evidence="9">
    <location>
        <begin position="442"/>
        <end position="641"/>
    </location>
</feature>
<dbReference type="InterPro" id="IPR008753">
    <property type="entry name" value="Peptidase_M13_N"/>
</dbReference>
<dbReference type="InterPro" id="IPR042089">
    <property type="entry name" value="Peptidase_M13_dom_2"/>
</dbReference>
<keyword evidence="8" id="KW-0812">Transmembrane</keyword>
<comment type="cofactor">
    <cofactor evidence="1">
        <name>Zn(2+)</name>
        <dbReference type="ChEBI" id="CHEBI:29105"/>
    </cofactor>
</comment>
<reference evidence="11" key="1">
    <citation type="submission" date="2022-11" db="EMBL/GenBank/DDBJ databases">
        <authorList>
            <person name="Kikuchi T."/>
        </authorList>
    </citation>
    <scope>NUCLEOTIDE SEQUENCE</scope>
    <source>
        <strain evidence="11">PS1010</strain>
    </source>
</reference>
<evidence type="ECO:0000256" key="6">
    <source>
        <dbReference type="ARBA" id="ARBA00022833"/>
    </source>
</evidence>
<dbReference type="PANTHER" id="PTHR11733">
    <property type="entry name" value="ZINC METALLOPROTEASE FAMILY M13 NEPRILYSIN-RELATED"/>
    <property type="match status" value="1"/>
</dbReference>
<accession>A0A9P1ICX2</accession>
<dbReference type="PANTHER" id="PTHR11733:SF233">
    <property type="entry name" value="PEPTIDASE M13 C-TERMINAL DOMAIN-CONTAINING PROTEIN"/>
    <property type="match status" value="1"/>
</dbReference>
<dbReference type="Pfam" id="PF05649">
    <property type="entry name" value="Peptidase_M13_N"/>
    <property type="match status" value="1"/>
</dbReference>
<dbReference type="GO" id="GO:0004222">
    <property type="term" value="F:metalloendopeptidase activity"/>
    <property type="evidence" value="ECO:0007669"/>
    <property type="project" value="InterPro"/>
</dbReference>
<dbReference type="Pfam" id="PF01431">
    <property type="entry name" value="Peptidase_M13"/>
    <property type="match status" value="1"/>
</dbReference>
<comment type="caution">
    <text evidence="11">The sequence shown here is derived from an EMBL/GenBank/DDBJ whole genome shotgun (WGS) entry which is preliminary data.</text>
</comment>
<proteinExistence type="inferred from homology"/>
<protein>
    <recommendedName>
        <fullName evidence="13">Peptidase M13 C-terminal domain-containing protein</fullName>
    </recommendedName>
</protein>
<dbReference type="Proteomes" id="UP001152747">
    <property type="component" value="Unassembled WGS sequence"/>
</dbReference>
<keyword evidence="4" id="KW-0479">Metal-binding</keyword>
<evidence type="ECO:0000256" key="2">
    <source>
        <dbReference type="ARBA" id="ARBA00007357"/>
    </source>
</evidence>
<dbReference type="OrthoDB" id="6475849at2759"/>
<evidence type="ECO:0000256" key="8">
    <source>
        <dbReference type="SAM" id="Phobius"/>
    </source>
</evidence>
<keyword evidence="5" id="KW-0378">Hydrolase</keyword>
<evidence type="ECO:0000256" key="3">
    <source>
        <dbReference type="ARBA" id="ARBA00022670"/>
    </source>
</evidence>
<dbReference type="GO" id="GO:0046872">
    <property type="term" value="F:metal ion binding"/>
    <property type="evidence" value="ECO:0007669"/>
    <property type="project" value="UniProtKB-KW"/>
</dbReference>
<name>A0A9P1ICX2_9PELO</name>
<organism evidence="11 12">
    <name type="scientific">Caenorhabditis angaria</name>
    <dbReference type="NCBI Taxonomy" id="860376"/>
    <lineage>
        <taxon>Eukaryota</taxon>
        <taxon>Metazoa</taxon>
        <taxon>Ecdysozoa</taxon>
        <taxon>Nematoda</taxon>
        <taxon>Chromadorea</taxon>
        <taxon>Rhabditida</taxon>
        <taxon>Rhabditina</taxon>
        <taxon>Rhabditomorpha</taxon>
        <taxon>Rhabditoidea</taxon>
        <taxon>Rhabditidae</taxon>
        <taxon>Peloderinae</taxon>
        <taxon>Caenorhabditis</taxon>
    </lineage>
</organism>
<dbReference type="InterPro" id="IPR024079">
    <property type="entry name" value="MetalloPept_cat_dom_sf"/>
</dbReference>
<evidence type="ECO:0000259" key="9">
    <source>
        <dbReference type="Pfam" id="PF01431"/>
    </source>
</evidence>
<evidence type="ECO:0000313" key="11">
    <source>
        <dbReference type="EMBL" id="CAI5442909.1"/>
    </source>
</evidence>
<feature type="transmembrane region" description="Helical" evidence="8">
    <location>
        <begin position="20"/>
        <end position="39"/>
    </location>
</feature>
<evidence type="ECO:0000256" key="7">
    <source>
        <dbReference type="ARBA" id="ARBA00023049"/>
    </source>
</evidence>
<dbReference type="EMBL" id="CANHGI010000002">
    <property type="protein sequence ID" value="CAI5442909.1"/>
    <property type="molecule type" value="Genomic_DNA"/>
</dbReference>
<evidence type="ECO:0000259" key="10">
    <source>
        <dbReference type="Pfam" id="PF05649"/>
    </source>
</evidence>
<keyword evidence="8" id="KW-0472">Membrane</keyword>
<keyword evidence="3" id="KW-0645">Protease</keyword>
<dbReference type="GO" id="GO:0005886">
    <property type="term" value="C:plasma membrane"/>
    <property type="evidence" value="ECO:0007669"/>
    <property type="project" value="TreeGrafter"/>
</dbReference>
<gene>
    <name evidence="11" type="ORF">CAMP_LOCUS5546</name>
</gene>